<reference evidence="10 11" key="1">
    <citation type="submission" date="2020-02" db="EMBL/GenBank/DDBJ databases">
        <title>Whole-genome analyses of novel actinobacteria.</title>
        <authorList>
            <person name="Sahin N."/>
            <person name="Tokatli A."/>
        </authorList>
    </citation>
    <scope>NUCLEOTIDE SEQUENCE [LARGE SCALE GENOMIC DNA]</scope>
    <source>
        <strain evidence="10 11">YC419</strain>
    </source>
</reference>
<dbReference type="Proteomes" id="UP001518140">
    <property type="component" value="Unassembled WGS sequence"/>
</dbReference>
<dbReference type="PANTHER" id="PTHR48467">
    <property type="entry name" value="GLUTAMATE SYNTHASE 1 [NADH], CHLOROPLASTIC-LIKE"/>
    <property type="match status" value="1"/>
</dbReference>
<keyword evidence="5" id="KW-0274">FAD</keyword>
<dbReference type="Pfam" id="PF07992">
    <property type="entry name" value="Pyr_redox_2"/>
    <property type="match status" value="1"/>
</dbReference>
<dbReference type="InterPro" id="IPR021163">
    <property type="entry name" value="Ferredox_Rdtase_adrenod"/>
</dbReference>
<protein>
    <recommendedName>
        <fullName evidence="3">ferredoxin--NADP(+) reductase</fullName>
        <ecNumber evidence="3">1.18.1.2</ecNumber>
    </recommendedName>
</protein>
<dbReference type="EC" id="1.18.1.2" evidence="3"/>
<gene>
    <name evidence="10" type="ORF">G6048_04880</name>
</gene>
<keyword evidence="4" id="KW-0285">Flavoprotein</keyword>
<dbReference type="SUPFAM" id="SSF51971">
    <property type="entry name" value="Nucleotide-binding domain"/>
    <property type="match status" value="1"/>
</dbReference>
<dbReference type="PIRSF" id="PIRSF000362">
    <property type="entry name" value="FNR"/>
    <property type="match status" value="1"/>
</dbReference>
<dbReference type="PANTHER" id="PTHR48467:SF1">
    <property type="entry name" value="GLUTAMATE SYNTHASE 1 [NADH], CHLOROPLASTIC-LIKE"/>
    <property type="match status" value="1"/>
</dbReference>
<keyword evidence="6" id="KW-0521">NADP</keyword>
<comment type="catalytic activity">
    <reaction evidence="8">
        <text>2 reduced [2Fe-2S]-[ferredoxin] + NADP(+) + H(+) = 2 oxidized [2Fe-2S]-[ferredoxin] + NADPH</text>
        <dbReference type="Rhea" id="RHEA:20125"/>
        <dbReference type="Rhea" id="RHEA-COMP:10000"/>
        <dbReference type="Rhea" id="RHEA-COMP:10001"/>
        <dbReference type="ChEBI" id="CHEBI:15378"/>
        <dbReference type="ChEBI" id="CHEBI:33737"/>
        <dbReference type="ChEBI" id="CHEBI:33738"/>
        <dbReference type="ChEBI" id="CHEBI:57783"/>
        <dbReference type="ChEBI" id="CHEBI:58349"/>
        <dbReference type="EC" id="1.18.1.2"/>
    </reaction>
</comment>
<dbReference type="PRINTS" id="PR00419">
    <property type="entry name" value="ADXRDTASE"/>
</dbReference>
<evidence type="ECO:0000256" key="5">
    <source>
        <dbReference type="ARBA" id="ARBA00022827"/>
    </source>
</evidence>
<proteinExistence type="inferred from homology"/>
<evidence type="ECO:0000256" key="4">
    <source>
        <dbReference type="ARBA" id="ARBA00022630"/>
    </source>
</evidence>
<dbReference type="InterPro" id="IPR036188">
    <property type="entry name" value="FAD/NAD-bd_sf"/>
</dbReference>
<feature type="domain" description="FAD/NAD(P)-binding" evidence="9">
    <location>
        <begin position="3"/>
        <end position="167"/>
    </location>
</feature>
<dbReference type="EMBL" id="JAAKZX010000009">
    <property type="protein sequence ID" value="NGO41537.1"/>
    <property type="molecule type" value="Genomic_DNA"/>
</dbReference>
<dbReference type="InterPro" id="IPR055275">
    <property type="entry name" value="Ferredox_Rdtase"/>
</dbReference>
<dbReference type="Gene3D" id="3.40.50.720">
    <property type="entry name" value="NAD(P)-binding Rossmann-like Domain"/>
    <property type="match status" value="1"/>
</dbReference>
<dbReference type="InterPro" id="IPR023753">
    <property type="entry name" value="FAD/NAD-binding_dom"/>
</dbReference>
<evidence type="ECO:0000256" key="2">
    <source>
        <dbReference type="ARBA" id="ARBA00008312"/>
    </source>
</evidence>
<dbReference type="Gene3D" id="3.50.50.60">
    <property type="entry name" value="FAD/NAD(P)-binding domain"/>
    <property type="match status" value="1"/>
</dbReference>
<comment type="caution">
    <text evidence="10">The sequence shown here is derived from an EMBL/GenBank/DDBJ whole genome shotgun (WGS) entry which is preliminary data.</text>
</comment>
<keyword evidence="11" id="KW-1185">Reference proteome</keyword>
<evidence type="ECO:0000313" key="10">
    <source>
        <dbReference type="EMBL" id="NGO41537.1"/>
    </source>
</evidence>
<evidence type="ECO:0000256" key="1">
    <source>
        <dbReference type="ARBA" id="ARBA00001974"/>
    </source>
</evidence>
<comment type="cofactor">
    <cofactor evidence="1">
        <name>FAD</name>
        <dbReference type="ChEBI" id="CHEBI:57692"/>
    </cofactor>
</comment>
<sequence>MLHVAVVGSGPSGVYAAQSLVQQSQVPGVRVDVLDRLPCPYGLVRYGVAPDHEKIKSLQNNLRTVLENERVRFLGGVEVGPGGLPAARLRELYHAVVYCVGAATDRHLGVPGEELPGSWSATEFVSWYSAHPDATADGFVLGARAAVVIGVGNVAVDVTRMLARGAAELSPTDMPQGALAALAHSQVRDIQMVGRRGPSQARFTTKELRELGTLPDTEVLVDPEELALDPAYADPSALPAAQRRNVEVLRGWATQPPGGGSRRIRLRFFLRPVELLPAGGRVGAVRFERTAPDGTGGVTGTGQYEDIEAQLVLRSVGYRGVPLEGLPFDAERGTVPHLAGRVLREGSVAPGEYVAGWIKRGPTGVIGTNRPCSKETVTSLLEDAPVLVRREVPDDPLAVLRAEGLRPVEWSGWLAIERAEAELGASLGRSVVKLPDWSSLMEAARTAGT</sequence>
<evidence type="ECO:0000313" key="11">
    <source>
        <dbReference type="Proteomes" id="UP001518140"/>
    </source>
</evidence>
<keyword evidence="7" id="KW-0560">Oxidoreductase</keyword>
<evidence type="ECO:0000256" key="6">
    <source>
        <dbReference type="ARBA" id="ARBA00022857"/>
    </source>
</evidence>
<evidence type="ECO:0000259" key="9">
    <source>
        <dbReference type="Pfam" id="PF07992"/>
    </source>
</evidence>
<evidence type="ECO:0000256" key="8">
    <source>
        <dbReference type="ARBA" id="ARBA00047776"/>
    </source>
</evidence>
<organism evidence="10 11">
    <name type="scientific">Streptomyces ureilyticus</name>
    <dbReference type="NCBI Taxonomy" id="1775131"/>
    <lineage>
        <taxon>Bacteria</taxon>
        <taxon>Bacillati</taxon>
        <taxon>Actinomycetota</taxon>
        <taxon>Actinomycetes</taxon>
        <taxon>Kitasatosporales</taxon>
        <taxon>Streptomycetaceae</taxon>
        <taxon>Streptomyces</taxon>
    </lineage>
</organism>
<evidence type="ECO:0000256" key="7">
    <source>
        <dbReference type="ARBA" id="ARBA00023002"/>
    </source>
</evidence>
<comment type="similarity">
    <text evidence="2">Belongs to the ferredoxin--NADP reductase type 1 family.</text>
</comment>
<accession>A0ABX0DQW6</accession>
<dbReference type="RefSeq" id="WP_165338180.1">
    <property type="nucleotide sequence ID" value="NZ_JAAKZX010000009.1"/>
</dbReference>
<name>A0ABX0DQW6_9ACTN</name>
<evidence type="ECO:0000256" key="3">
    <source>
        <dbReference type="ARBA" id="ARBA00013223"/>
    </source>
</evidence>